<proteinExistence type="predicted"/>
<accession>A0A7J0GPC0</accession>
<comment type="caution">
    <text evidence="1">The sequence shown here is derived from an EMBL/GenBank/DDBJ whole genome shotgun (WGS) entry which is preliminary data.</text>
</comment>
<protein>
    <submittedName>
        <fullName evidence="1">Uncharacterized protein</fullName>
    </submittedName>
</protein>
<keyword evidence="2" id="KW-1185">Reference proteome</keyword>
<sequence length="280" mass="31673">MKKAVAEIRRGHREDYLRPKSDNKACRRRATVKPNGDSAMAKPVILKSRLSLILRGHYEVFRRPKNDNEAYLRSNELLTMKLVGRLTMKLVIKNFKHATAFSSKVGSMCGGGRRVTAKPIVLKSNLNRSRSRTSSMQQLSRQRFGQCVAQAVTLPQDIVDLAAEDAMKAAILMGLQRSMENLERLKKHSTKLKKIQKKVTTAWDKMDNALAERDKASRDLSELQKGGLGSSVLAIFDCGWNQELGTPLDLHVWTTAILPNFPEKYSPMILLVFNEEEYMN</sequence>
<evidence type="ECO:0000313" key="2">
    <source>
        <dbReference type="Proteomes" id="UP000585474"/>
    </source>
</evidence>
<dbReference type="Proteomes" id="UP000585474">
    <property type="component" value="Unassembled WGS sequence"/>
</dbReference>
<dbReference type="AlphaFoldDB" id="A0A7J0GPC0"/>
<name>A0A7J0GPC0_9ERIC</name>
<reference evidence="1 2" key="1">
    <citation type="submission" date="2019-07" db="EMBL/GenBank/DDBJ databases">
        <title>De Novo Assembly of kiwifruit Actinidia rufa.</title>
        <authorList>
            <person name="Sugita-Konishi S."/>
            <person name="Sato K."/>
            <person name="Mori E."/>
            <person name="Abe Y."/>
            <person name="Kisaki G."/>
            <person name="Hamano K."/>
            <person name="Suezawa K."/>
            <person name="Otani M."/>
            <person name="Fukuda T."/>
            <person name="Manabe T."/>
            <person name="Gomi K."/>
            <person name="Tabuchi M."/>
            <person name="Akimitsu K."/>
            <person name="Kataoka I."/>
        </authorList>
    </citation>
    <scope>NUCLEOTIDE SEQUENCE [LARGE SCALE GENOMIC DNA]</scope>
    <source>
        <strain evidence="2">cv. Fuchu</strain>
    </source>
</reference>
<gene>
    <name evidence="1" type="ORF">Acr_23g0008590</name>
</gene>
<evidence type="ECO:0000313" key="1">
    <source>
        <dbReference type="EMBL" id="GFZ12474.1"/>
    </source>
</evidence>
<dbReference type="EMBL" id="BJWL01000023">
    <property type="protein sequence ID" value="GFZ12474.1"/>
    <property type="molecule type" value="Genomic_DNA"/>
</dbReference>
<organism evidence="1 2">
    <name type="scientific">Actinidia rufa</name>
    <dbReference type="NCBI Taxonomy" id="165716"/>
    <lineage>
        <taxon>Eukaryota</taxon>
        <taxon>Viridiplantae</taxon>
        <taxon>Streptophyta</taxon>
        <taxon>Embryophyta</taxon>
        <taxon>Tracheophyta</taxon>
        <taxon>Spermatophyta</taxon>
        <taxon>Magnoliopsida</taxon>
        <taxon>eudicotyledons</taxon>
        <taxon>Gunneridae</taxon>
        <taxon>Pentapetalae</taxon>
        <taxon>asterids</taxon>
        <taxon>Ericales</taxon>
        <taxon>Actinidiaceae</taxon>
        <taxon>Actinidia</taxon>
    </lineage>
</organism>